<evidence type="ECO:0000313" key="1">
    <source>
        <dbReference type="Ensembl" id="ENSPMGP00000020467.1"/>
    </source>
</evidence>
<organism evidence="1 2">
    <name type="scientific">Periophthalmus magnuspinnatus</name>
    <dbReference type="NCBI Taxonomy" id="409849"/>
    <lineage>
        <taxon>Eukaryota</taxon>
        <taxon>Metazoa</taxon>
        <taxon>Chordata</taxon>
        <taxon>Craniata</taxon>
        <taxon>Vertebrata</taxon>
        <taxon>Euteleostomi</taxon>
        <taxon>Actinopterygii</taxon>
        <taxon>Neopterygii</taxon>
        <taxon>Teleostei</taxon>
        <taxon>Neoteleostei</taxon>
        <taxon>Acanthomorphata</taxon>
        <taxon>Gobiaria</taxon>
        <taxon>Gobiiformes</taxon>
        <taxon>Gobioidei</taxon>
        <taxon>Gobiidae</taxon>
        <taxon>Oxudercinae</taxon>
        <taxon>Periophthalmus</taxon>
    </lineage>
</organism>
<evidence type="ECO:0000313" key="2">
    <source>
        <dbReference type="Proteomes" id="UP000261520"/>
    </source>
</evidence>
<dbReference type="STRING" id="409849.ENSPMGP00000020467"/>
<reference evidence="1" key="2">
    <citation type="submission" date="2025-09" db="UniProtKB">
        <authorList>
            <consortium name="Ensembl"/>
        </authorList>
    </citation>
    <scope>IDENTIFICATION</scope>
</reference>
<name>A0A3B4ATG1_9GOBI</name>
<dbReference type="AlphaFoldDB" id="A0A3B4ATG1"/>
<proteinExistence type="predicted"/>
<protein>
    <submittedName>
        <fullName evidence="1">Uncharacterized protein</fullName>
    </submittedName>
</protein>
<accession>A0A3B4ATG1</accession>
<sequence>MKKHTFIHTGLSQPFSHCKHNSYLMMPVLLQVRNHMCVKCVVKGLARAPTSSPTAESTAATGHSTALTVSSASSAGWTYSATRRSCLSRKKPGNKKHNICICQQNN</sequence>
<dbReference type="Ensembl" id="ENSPMGT00000021804.1">
    <property type="protein sequence ID" value="ENSPMGP00000020467.1"/>
    <property type="gene ID" value="ENSPMGG00000016549.1"/>
</dbReference>
<reference evidence="1" key="1">
    <citation type="submission" date="2025-08" db="UniProtKB">
        <authorList>
            <consortium name="Ensembl"/>
        </authorList>
    </citation>
    <scope>IDENTIFICATION</scope>
</reference>
<dbReference type="Proteomes" id="UP000261520">
    <property type="component" value="Unplaced"/>
</dbReference>
<keyword evidence="2" id="KW-1185">Reference proteome</keyword>